<dbReference type="STRING" id="71139.A0A059D9D3"/>
<dbReference type="PANTHER" id="PTHR12931">
    <property type="entry name" value="UBIQUITIN THIOLESTERASE PROTEIN OTUB"/>
    <property type="match status" value="1"/>
</dbReference>
<dbReference type="InParanoid" id="A0A059D9D3"/>
<dbReference type="SUPFAM" id="SSF54001">
    <property type="entry name" value="Cysteine proteinases"/>
    <property type="match status" value="1"/>
</dbReference>
<dbReference type="eggNOG" id="KOG3991">
    <property type="taxonomic scope" value="Eukaryota"/>
</dbReference>
<protein>
    <submittedName>
        <fullName evidence="1">Uncharacterized protein</fullName>
    </submittedName>
</protein>
<dbReference type="AlphaFoldDB" id="A0A059D9D3"/>
<reference evidence="1" key="1">
    <citation type="submission" date="2013-07" db="EMBL/GenBank/DDBJ databases">
        <title>The genome of Eucalyptus grandis.</title>
        <authorList>
            <person name="Schmutz J."/>
            <person name="Hayes R."/>
            <person name="Myburg A."/>
            <person name="Tuskan G."/>
            <person name="Grattapaglia D."/>
            <person name="Rokhsar D.S."/>
        </authorList>
    </citation>
    <scope>NUCLEOTIDE SEQUENCE</scope>
    <source>
        <tissue evidence="1">Leaf extractions</tissue>
    </source>
</reference>
<dbReference type="Pfam" id="PF10275">
    <property type="entry name" value="Peptidase_C65"/>
    <property type="match status" value="1"/>
</dbReference>
<dbReference type="MEROPS" id="C65.001"/>
<organism evidence="1">
    <name type="scientific">Eucalyptus grandis</name>
    <name type="common">Flooded gum</name>
    <dbReference type="NCBI Taxonomy" id="71139"/>
    <lineage>
        <taxon>Eukaryota</taxon>
        <taxon>Viridiplantae</taxon>
        <taxon>Streptophyta</taxon>
        <taxon>Embryophyta</taxon>
        <taxon>Tracheophyta</taxon>
        <taxon>Spermatophyta</taxon>
        <taxon>Magnoliopsida</taxon>
        <taxon>eudicotyledons</taxon>
        <taxon>Gunneridae</taxon>
        <taxon>Pentapetalae</taxon>
        <taxon>rosids</taxon>
        <taxon>malvids</taxon>
        <taxon>Myrtales</taxon>
        <taxon>Myrtaceae</taxon>
        <taxon>Myrtoideae</taxon>
        <taxon>Eucalypteae</taxon>
        <taxon>Eucalyptus</taxon>
    </lineage>
</organism>
<dbReference type="InterPro" id="IPR042468">
    <property type="entry name" value="Peptidase_C65_otubain_sub1"/>
</dbReference>
<sequence>MMSCFLGVEISRYRTMVSFKKIEVLNQLAFDLSLDVFGWPVVMFFRFVTSAEIRKRSEFFEPFIMGLANTTVEQFCKSSVEPMGEESDHVHIIAISDALGVAIRIVYLDRSSCDKGGVSVNHHDFIPTVSSSRSGAVEPFITLLYRPGHYDMLYPKRPS</sequence>
<dbReference type="Gramene" id="KCW87001">
    <property type="protein sequence ID" value="KCW87001"/>
    <property type="gene ID" value="EUGRSUZ_B03557"/>
</dbReference>
<gene>
    <name evidence="1" type="ORF">EUGRSUZ_B03557</name>
</gene>
<evidence type="ECO:0000313" key="1">
    <source>
        <dbReference type="EMBL" id="KCW87001.1"/>
    </source>
</evidence>
<dbReference type="InterPro" id="IPR019400">
    <property type="entry name" value="Peptidase_C65_otubain"/>
</dbReference>
<name>A0A059D9D3_EUCGR</name>
<proteinExistence type="predicted"/>
<dbReference type="PANTHER" id="PTHR12931:SF15">
    <property type="entry name" value="UBIQUITIN THIOESTERASE OTUBAIN-LIKE"/>
    <property type="match status" value="1"/>
</dbReference>
<dbReference type="Gene3D" id="3.30.200.60">
    <property type="entry name" value="Peptidase C65 Otubain, subdomain 1"/>
    <property type="match status" value="1"/>
</dbReference>
<dbReference type="InterPro" id="IPR038765">
    <property type="entry name" value="Papain-like_cys_pep_sf"/>
</dbReference>
<dbReference type="EMBL" id="KK198754">
    <property type="protein sequence ID" value="KCW87001.1"/>
    <property type="molecule type" value="Genomic_DNA"/>
</dbReference>
<accession>A0A059D9D3</accession>
<dbReference type="OMA" id="CEQEVEP"/>